<dbReference type="InterPro" id="IPR014922">
    <property type="entry name" value="YdhG-like"/>
</dbReference>
<evidence type="ECO:0000313" key="3">
    <source>
        <dbReference type="Proteomes" id="UP001209885"/>
    </source>
</evidence>
<protein>
    <submittedName>
        <fullName evidence="2">DUF1801 domain-containing protein</fullName>
    </submittedName>
</protein>
<feature type="domain" description="YdhG-like" evidence="1">
    <location>
        <begin position="28"/>
        <end position="102"/>
    </location>
</feature>
<keyword evidence="3" id="KW-1185">Reference proteome</keyword>
<sequence length="122" mass="14317">MKAIPNQKSDQVTSLLAENLEYPLYIKAEEIRQWLMDTPGVSESVKYRIPFYDYYGPLIYFNPKKDHLIIGFVDGIKIEDPFGLLTGDQKQIRHFILDSTTDFRGSLPFYIDEAIRINKRRK</sequence>
<dbReference type="Proteomes" id="UP001209885">
    <property type="component" value="Unassembled WGS sequence"/>
</dbReference>
<comment type="caution">
    <text evidence="2">The sequence shown here is derived from an EMBL/GenBank/DDBJ whole genome shotgun (WGS) entry which is preliminary data.</text>
</comment>
<dbReference type="Gene3D" id="3.90.1150.200">
    <property type="match status" value="1"/>
</dbReference>
<proteinExistence type="predicted"/>
<name>A0ABT3RRX6_9BACT</name>
<dbReference type="Pfam" id="PF08818">
    <property type="entry name" value="DUF1801"/>
    <property type="match status" value="1"/>
</dbReference>
<dbReference type="SUPFAM" id="SSF159888">
    <property type="entry name" value="YdhG-like"/>
    <property type="match status" value="1"/>
</dbReference>
<dbReference type="RefSeq" id="WP_266056837.1">
    <property type="nucleotide sequence ID" value="NZ_JAPFQN010000006.1"/>
</dbReference>
<evidence type="ECO:0000313" key="2">
    <source>
        <dbReference type="EMBL" id="MCX2744375.1"/>
    </source>
</evidence>
<organism evidence="2 3">
    <name type="scientific">Mangrovivirga halotolerans</name>
    <dbReference type="NCBI Taxonomy" id="2993936"/>
    <lineage>
        <taxon>Bacteria</taxon>
        <taxon>Pseudomonadati</taxon>
        <taxon>Bacteroidota</taxon>
        <taxon>Cytophagia</taxon>
        <taxon>Cytophagales</taxon>
        <taxon>Mangrovivirgaceae</taxon>
        <taxon>Mangrovivirga</taxon>
    </lineage>
</organism>
<accession>A0ABT3RRX6</accession>
<evidence type="ECO:0000259" key="1">
    <source>
        <dbReference type="Pfam" id="PF08818"/>
    </source>
</evidence>
<gene>
    <name evidence="2" type="ORF">OO013_10885</name>
</gene>
<dbReference type="EMBL" id="JAPFQN010000006">
    <property type="protein sequence ID" value="MCX2744375.1"/>
    <property type="molecule type" value="Genomic_DNA"/>
</dbReference>
<reference evidence="2 3" key="1">
    <citation type="submission" date="2022-11" db="EMBL/GenBank/DDBJ databases">
        <title>The characterization of three novel Bacteroidetes species and genomic analysis of their roles in tidal elemental geochemical cycles.</title>
        <authorList>
            <person name="Ma K."/>
        </authorList>
    </citation>
    <scope>NUCLEOTIDE SEQUENCE [LARGE SCALE GENOMIC DNA]</scope>
    <source>
        <strain evidence="2 3">M17</strain>
    </source>
</reference>